<sequence length="113" mass="12172">MQQSFKLNESIGGFREGEILDVTARFGDWHTYDLELEPRSAARSTSSKVVITESNAGFSEAEILDPTARIGDWHEYALKFTPVSGSSSVPSGGIVELTADELGQVTEPVPAGQ</sequence>
<evidence type="ECO:0000313" key="2">
    <source>
        <dbReference type="Proteomes" id="UP001597052"/>
    </source>
</evidence>
<name>A0ABD6D684_9EURY</name>
<comment type="caution">
    <text evidence="1">The sequence shown here is derived from an EMBL/GenBank/DDBJ whole genome shotgun (WGS) entry which is preliminary data.</text>
</comment>
<organism evidence="1 2">
    <name type="scientific">Halohasta litorea</name>
    <dbReference type="NCBI Taxonomy" id="869891"/>
    <lineage>
        <taxon>Archaea</taxon>
        <taxon>Methanobacteriati</taxon>
        <taxon>Methanobacteriota</taxon>
        <taxon>Stenosarchaea group</taxon>
        <taxon>Halobacteria</taxon>
        <taxon>Halobacteriales</taxon>
        <taxon>Haloferacaceae</taxon>
        <taxon>Halohasta</taxon>
    </lineage>
</organism>
<reference evidence="1 2" key="1">
    <citation type="journal article" date="2019" name="Int. J. Syst. Evol. Microbiol.">
        <title>The Global Catalogue of Microorganisms (GCM) 10K type strain sequencing project: providing services to taxonomists for standard genome sequencing and annotation.</title>
        <authorList>
            <consortium name="The Broad Institute Genomics Platform"/>
            <consortium name="The Broad Institute Genome Sequencing Center for Infectious Disease"/>
            <person name="Wu L."/>
            <person name="Ma J."/>
        </authorList>
    </citation>
    <scope>NUCLEOTIDE SEQUENCE [LARGE SCALE GENOMIC DNA]</scope>
    <source>
        <strain evidence="1 2">CGMCC 1.10593</strain>
    </source>
</reference>
<dbReference type="AlphaFoldDB" id="A0ABD6D684"/>
<keyword evidence="2" id="KW-1185">Reference proteome</keyword>
<dbReference type="Proteomes" id="UP001597052">
    <property type="component" value="Unassembled WGS sequence"/>
</dbReference>
<gene>
    <name evidence="1" type="ORF">ACFSBW_03060</name>
</gene>
<accession>A0ABD6D684</accession>
<evidence type="ECO:0000313" key="1">
    <source>
        <dbReference type="EMBL" id="MFD1640857.1"/>
    </source>
</evidence>
<proteinExistence type="predicted"/>
<dbReference type="RefSeq" id="WP_256394551.1">
    <property type="nucleotide sequence ID" value="NZ_JANHDJ010000001.1"/>
</dbReference>
<protein>
    <submittedName>
        <fullName evidence="1">Uncharacterized protein</fullName>
    </submittedName>
</protein>
<dbReference type="EMBL" id="JBHUDM010000001">
    <property type="protein sequence ID" value="MFD1640857.1"/>
    <property type="molecule type" value="Genomic_DNA"/>
</dbReference>